<dbReference type="SUPFAM" id="SSF51445">
    <property type="entry name" value="(Trans)glycosidases"/>
    <property type="match status" value="1"/>
</dbReference>
<feature type="signal peptide" evidence="11">
    <location>
        <begin position="1"/>
        <end position="35"/>
    </location>
</feature>
<dbReference type="STRING" id="634436.SAMN05216361_0831"/>
<dbReference type="CDD" id="cd03143">
    <property type="entry name" value="A4_beta-galactosidase_middle_domain"/>
    <property type="match status" value="1"/>
</dbReference>
<gene>
    <name evidence="14" type="ORF">SAMN05216361_0831</name>
</gene>
<dbReference type="SUPFAM" id="SSF52317">
    <property type="entry name" value="Class I glutamine amidotransferase-like"/>
    <property type="match status" value="1"/>
</dbReference>
<evidence type="ECO:0000313" key="15">
    <source>
        <dbReference type="Proteomes" id="UP000184520"/>
    </source>
</evidence>
<dbReference type="GO" id="GO:0009341">
    <property type="term" value="C:beta-galactosidase complex"/>
    <property type="evidence" value="ECO:0007669"/>
    <property type="project" value="InterPro"/>
</dbReference>
<keyword evidence="15" id="KW-1185">Reference proteome</keyword>
<dbReference type="AlphaFoldDB" id="A0A1M5FGA9"/>
<keyword evidence="6" id="KW-0862">Zinc</keyword>
<dbReference type="EC" id="3.2.1.23" evidence="3 8"/>
<evidence type="ECO:0000256" key="5">
    <source>
        <dbReference type="ARBA" id="ARBA00022801"/>
    </source>
</evidence>
<feature type="domain" description="Glycoside hydrolase family 42 N-terminal" evidence="12">
    <location>
        <begin position="53"/>
        <end position="414"/>
    </location>
</feature>
<keyword evidence="11" id="KW-0732">Signal</keyword>
<evidence type="ECO:0000256" key="2">
    <source>
        <dbReference type="ARBA" id="ARBA00005940"/>
    </source>
</evidence>
<dbReference type="PIRSF" id="PIRSF001084">
    <property type="entry name" value="B-galactosidase"/>
    <property type="match status" value="1"/>
</dbReference>
<evidence type="ECO:0000256" key="9">
    <source>
        <dbReference type="PIRSR" id="PIRSR001084-1"/>
    </source>
</evidence>
<proteinExistence type="inferred from homology"/>
<sequence>MSSISRRGLFSLAGKSAALGAVSLPLGSLAGPVNAAEPAPYYRQNKLIHGVAYYPELWPDADIDADIAEMQSLGINVVRMAEFAWSTMEPTQGNFDFSVFKNVMDKMHAAGIQVVLCTPTATPPVWLTHGHPERCHKNDKGEIMSHGARQHASYEHPAVRKACFTIIERMSRELGRHPSVIAWQLDNEMKAHVSEDYSDAAIANWHKWLKKRFKHIDALNKAWGTHIWSQYYTAFEQVPASVTTPFLHNASLITAYKMFCRESVADFMVAQRDSIRKYSDLPITHNDNPAFNIHHERSMLAQDFASYDAYPTAAQWSALAFRSDLYRAAIPGKPFWLMETSVAHNGWLGNHQPMHPEGFLAAEASLIYALGGEGFCYWLWRQQRTGAELPHSAVKSAWNAPSIGYGEVKKVAAAKDRLEPILLDTTLDAPPIAITYSDHARAMIETEGLDKRSGFPSRYRGVIEMWHKQVLDLGYHREVRFENAELDGLKLLITPAMPYVSDSFLLRAKDFIEQGGVWIAGPVTGTRGKEHTVPTDAGLGLLEKLAGVTTQYVMPLTGTGATGELLGVSSELSGWCAAMTAHEGTQVVGTLTAGRGKGLAFVTERRIGKGKLVLLGAMPHGDNKDGMLNTLIHHYAGEAGISRLADTPSGVVIVPRTNNRGQKIWIVLNMLADKRSVSLPKEAIDVFTGKSLGGTLSLDGYTQHVIQVTGV</sequence>
<feature type="domain" description="Beta-galactosidase trimerisation" evidence="13">
    <location>
        <begin position="432"/>
        <end position="641"/>
    </location>
</feature>
<evidence type="ECO:0000256" key="8">
    <source>
        <dbReference type="PIRNR" id="PIRNR001084"/>
    </source>
</evidence>
<dbReference type="Gene3D" id="3.40.50.880">
    <property type="match status" value="1"/>
</dbReference>
<dbReference type="RefSeq" id="WP_084526180.1">
    <property type="nucleotide sequence ID" value="NZ_FQWD01000001.1"/>
</dbReference>
<dbReference type="Pfam" id="PF08532">
    <property type="entry name" value="Glyco_hydro_42M"/>
    <property type="match status" value="1"/>
</dbReference>
<evidence type="ECO:0000256" key="1">
    <source>
        <dbReference type="ARBA" id="ARBA00001412"/>
    </source>
</evidence>
<dbReference type="InterPro" id="IPR003476">
    <property type="entry name" value="Glyco_hydro_42"/>
</dbReference>
<dbReference type="InterPro" id="IPR013780">
    <property type="entry name" value="Glyco_hydro_b"/>
</dbReference>
<accession>A0A1M5FGA9</accession>
<evidence type="ECO:0000259" key="12">
    <source>
        <dbReference type="Pfam" id="PF02449"/>
    </source>
</evidence>
<dbReference type="Gene3D" id="2.60.40.1180">
    <property type="entry name" value="Golgi alpha-mannosidase II"/>
    <property type="match status" value="1"/>
</dbReference>
<evidence type="ECO:0000256" key="7">
    <source>
        <dbReference type="ARBA" id="ARBA00023295"/>
    </source>
</evidence>
<feature type="binding site" evidence="10">
    <location>
        <position position="149"/>
    </location>
    <ligand>
        <name>substrate</name>
    </ligand>
</feature>
<dbReference type="GO" id="GO:0005975">
    <property type="term" value="P:carbohydrate metabolic process"/>
    <property type="evidence" value="ECO:0007669"/>
    <property type="project" value="InterPro"/>
</dbReference>
<feature type="binding site" evidence="10">
    <location>
        <position position="187"/>
    </location>
    <ligand>
        <name>substrate</name>
    </ligand>
</feature>
<dbReference type="InterPro" id="IPR006311">
    <property type="entry name" value="TAT_signal"/>
</dbReference>
<comment type="similarity">
    <text evidence="2 8">Belongs to the glycosyl hydrolase 42 family.</text>
</comment>
<evidence type="ECO:0000256" key="3">
    <source>
        <dbReference type="ARBA" id="ARBA00012756"/>
    </source>
</evidence>
<dbReference type="Proteomes" id="UP000184520">
    <property type="component" value="Unassembled WGS sequence"/>
</dbReference>
<evidence type="ECO:0000256" key="6">
    <source>
        <dbReference type="ARBA" id="ARBA00022833"/>
    </source>
</evidence>
<evidence type="ECO:0000256" key="10">
    <source>
        <dbReference type="PIRSR" id="PIRSR001084-2"/>
    </source>
</evidence>
<dbReference type="OrthoDB" id="9800974at2"/>
<reference evidence="15" key="1">
    <citation type="submission" date="2016-11" db="EMBL/GenBank/DDBJ databases">
        <authorList>
            <person name="Varghese N."/>
            <person name="Submissions S."/>
        </authorList>
    </citation>
    <scope>NUCLEOTIDE SEQUENCE [LARGE SCALE GENOMIC DNA]</scope>
    <source>
        <strain evidence="15">CGMCC 1.8995</strain>
    </source>
</reference>
<feature type="active site" description="Proton donor" evidence="9">
    <location>
        <position position="188"/>
    </location>
</feature>
<keyword evidence="4" id="KW-0479">Metal-binding</keyword>
<dbReference type="PANTHER" id="PTHR36447:SF2">
    <property type="entry name" value="BETA-GALACTOSIDASE YESZ"/>
    <property type="match status" value="1"/>
</dbReference>
<evidence type="ECO:0000259" key="13">
    <source>
        <dbReference type="Pfam" id="PF08532"/>
    </source>
</evidence>
<keyword evidence="7 8" id="KW-0326">Glycosidase</keyword>
<evidence type="ECO:0000256" key="4">
    <source>
        <dbReference type="ARBA" id="ARBA00022723"/>
    </source>
</evidence>
<dbReference type="GO" id="GO:0004565">
    <property type="term" value="F:beta-galactosidase activity"/>
    <property type="evidence" value="ECO:0007669"/>
    <property type="project" value="UniProtKB-EC"/>
</dbReference>
<dbReference type="InterPro" id="IPR017853">
    <property type="entry name" value="GH"/>
</dbReference>
<dbReference type="EMBL" id="FQWD01000001">
    <property type="protein sequence ID" value="SHF90587.1"/>
    <property type="molecule type" value="Genomic_DNA"/>
</dbReference>
<protein>
    <recommendedName>
        <fullName evidence="3 8">Beta-galactosidase</fullName>
        <shortName evidence="8">Beta-gal</shortName>
        <ecNumber evidence="3 8">3.2.1.23</ecNumber>
    </recommendedName>
</protein>
<dbReference type="GO" id="GO:0046872">
    <property type="term" value="F:metal ion binding"/>
    <property type="evidence" value="ECO:0007669"/>
    <property type="project" value="UniProtKB-KW"/>
</dbReference>
<feature type="binding site" evidence="10">
    <location>
        <position position="347"/>
    </location>
    <ligand>
        <name>substrate</name>
    </ligand>
</feature>
<feature type="chain" id="PRO_5013132910" description="Beta-galactosidase" evidence="11">
    <location>
        <begin position="36"/>
        <end position="711"/>
    </location>
</feature>
<organism evidence="14 15">
    <name type="scientific">Marisediminitalea aggregata</name>
    <dbReference type="NCBI Taxonomy" id="634436"/>
    <lineage>
        <taxon>Bacteria</taxon>
        <taxon>Pseudomonadati</taxon>
        <taxon>Pseudomonadota</taxon>
        <taxon>Gammaproteobacteria</taxon>
        <taxon>Alteromonadales</taxon>
        <taxon>Alteromonadaceae</taxon>
        <taxon>Marisediminitalea</taxon>
    </lineage>
</organism>
<comment type="catalytic activity">
    <reaction evidence="1 8">
        <text>Hydrolysis of terminal non-reducing beta-D-galactose residues in beta-D-galactosides.</text>
        <dbReference type="EC" id="3.2.1.23"/>
    </reaction>
</comment>
<dbReference type="PANTHER" id="PTHR36447">
    <property type="entry name" value="BETA-GALACTOSIDASE GANA"/>
    <property type="match status" value="1"/>
</dbReference>
<keyword evidence="5 8" id="KW-0378">Hydrolase</keyword>
<dbReference type="InterPro" id="IPR029062">
    <property type="entry name" value="Class_I_gatase-like"/>
</dbReference>
<dbReference type="Pfam" id="PF02449">
    <property type="entry name" value="Glyco_hydro_42"/>
    <property type="match status" value="1"/>
</dbReference>
<dbReference type="InterPro" id="IPR013529">
    <property type="entry name" value="Glyco_hydro_42_N"/>
</dbReference>
<feature type="active site" description="Nucleophile" evidence="9">
    <location>
        <position position="339"/>
    </location>
</feature>
<dbReference type="PROSITE" id="PS51318">
    <property type="entry name" value="TAT"/>
    <property type="match status" value="1"/>
</dbReference>
<dbReference type="Gene3D" id="3.20.20.80">
    <property type="entry name" value="Glycosidases"/>
    <property type="match status" value="1"/>
</dbReference>
<dbReference type="InterPro" id="IPR013738">
    <property type="entry name" value="Beta_galactosidase_Trimer"/>
</dbReference>
<evidence type="ECO:0000313" key="14">
    <source>
        <dbReference type="EMBL" id="SHF90587.1"/>
    </source>
</evidence>
<name>A0A1M5FGA9_9ALTE</name>
<evidence type="ECO:0000256" key="11">
    <source>
        <dbReference type="SAM" id="SignalP"/>
    </source>
</evidence>